<accession>A0ABW5DWN6</accession>
<sequence>MIGIYGSFLIFAGSWLFWMIAILRGRPRVTLDTEGVEVAHILKTYRISWQDIRTIMRVEGKTGRHQYFILQKNGSEIRLPSWKHEGEEIYQIVRVAWRKAAPFEELSAKEAEGANG</sequence>
<keyword evidence="1" id="KW-1133">Transmembrane helix</keyword>
<dbReference type="EMBL" id="JBHUIP010000012">
    <property type="protein sequence ID" value="MFD2263650.1"/>
    <property type="molecule type" value="Genomic_DNA"/>
</dbReference>
<dbReference type="RefSeq" id="WP_379876675.1">
    <property type="nucleotide sequence ID" value="NZ_JBHUIP010000012.1"/>
</dbReference>
<evidence type="ECO:0000313" key="3">
    <source>
        <dbReference type="Proteomes" id="UP001597295"/>
    </source>
</evidence>
<proteinExistence type="predicted"/>
<organism evidence="2 3">
    <name type="scientific">Lacibacterium aquatile</name>
    <dbReference type="NCBI Taxonomy" id="1168082"/>
    <lineage>
        <taxon>Bacteria</taxon>
        <taxon>Pseudomonadati</taxon>
        <taxon>Pseudomonadota</taxon>
        <taxon>Alphaproteobacteria</taxon>
        <taxon>Rhodospirillales</taxon>
        <taxon>Rhodospirillaceae</taxon>
    </lineage>
</organism>
<keyword evidence="1" id="KW-0812">Transmembrane</keyword>
<feature type="transmembrane region" description="Helical" evidence="1">
    <location>
        <begin position="6"/>
        <end position="23"/>
    </location>
</feature>
<reference evidence="3" key="1">
    <citation type="journal article" date="2019" name="Int. J. Syst. Evol. Microbiol.">
        <title>The Global Catalogue of Microorganisms (GCM) 10K type strain sequencing project: providing services to taxonomists for standard genome sequencing and annotation.</title>
        <authorList>
            <consortium name="The Broad Institute Genomics Platform"/>
            <consortium name="The Broad Institute Genome Sequencing Center for Infectious Disease"/>
            <person name="Wu L."/>
            <person name="Ma J."/>
        </authorList>
    </citation>
    <scope>NUCLEOTIDE SEQUENCE [LARGE SCALE GENOMIC DNA]</scope>
    <source>
        <strain evidence="3">CGMCC 1.19062</strain>
    </source>
</reference>
<dbReference type="Proteomes" id="UP001597295">
    <property type="component" value="Unassembled WGS sequence"/>
</dbReference>
<evidence type="ECO:0000313" key="2">
    <source>
        <dbReference type="EMBL" id="MFD2263650.1"/>
    </source>
</evidence>
<protein>
    <submittedName>
        <fullName evidence="2">PH domain-containing protein</fullName>
    </submittedName>
</protein>
<comment type="caution">
    <text evidence="2">The sequence shown here is derived from an EMBL/GenBank/DDBJ whole genome shotgun (WGS) entry which is preliminary data.</text>
</comment>
<gene>
    <name evidence="2" type="ORF">ACFSM5_12190</name>
</gene>
<keyword evidence="3" id="KW-1185">Reference proteome</keyword>
<name>A0ABW5DWN6_9PROT</name>
<keyword evidence="1" id="KW-0472">Membrane</keyword>
<evidence type="ECO:0000256" key="1">
    <source>
        <dbReference type="SAM" id="Phobius"/>
    </source>
</evidence>